<dbReference type="Gene3D" id="3.20.20.370">
    <property type="entry name" value="Glycoside hydrolase/deacetylase"/>
    <property type="match status" value="1"/>
</dbReference>
<dbReference type="InterPro" id="IPR050248">
    <property type="entry name" value="Polysacc_deacetylase_ArnD"/>
</dbReference>
<dbReference type="STRING" id="403935.SAMN05216481_108125"/>
<evidence type="ECO:0000313" key="5">
    <source>
        <dbReference type="Proteomes" id="UP000199055"/>
    </source>
</evidence>
<feature type="compositionally biased region" description="Basic and acidic residues" evidence="1">
    <location>
        <begin position="111"/>
        <end position="123"/>
    </location>
</feature>
<dbReference type="RefSeq" id="WP_218158304.1">
    <property type="nucleotide sequence ID" value="NZ_FOET01000008.1"/>
</dbReference>
<dbReference type="PROSITE" id="PS51677">
    <property type="entry name" value="NODB"/>
    <property type="match status" value="1"/>
</dbReference>
<feature type="signal peptide" evidence="2">
    <location>
        <begin position="1"/>
        <end position="26"/>
    </location>
</feature>
<dbReference type="AlphaFoldDB" id="A0A1H9G6X2"/>
<protein>
    <submittedName>
        <fullName evidence="4">Peptidoglycan/xylan/chitin deacetylase, PgdA/CDA1 family</fullName>
    </submittedName>
</protein>
<feature type="domain" description="NodB homology" evidence="3">
    <location>
        <begin position="165"/>
        <end position="366"/>
    </location>
</feature>
<accession>A0A1H9G6X2</accession>
<feature type="chain" id="PRO_5038858975" evidence="2">
    <location>
        <begin position="27"/>
        <end position="379"/>
    </location>
</feature>
<dbReference type="InterPro" id="IPR011330">
    <property type="entry name" value="Glyco_hydro/deAcase_b/a-brl"/>
</dbReference>
<dbReference type="InterPro" id="IPR002509">
    <property type="entry name" value="NODB_dom"/>
</dbReference>
<keyword evidence="2" id="KW-0732">Signal</keyword>
<feature type="compositionally biased region" description="Low complexity" evidence="1">
    <location>
        <begin position="35"/>
        <end position="49"/>
    </location>
</feature>
<feature type="compositionally biased region" description="Acidic residues" evidence="1">
    <location>
        <begin position="50"/>
        <end position="60"/>
    </location>
</feature>
<sequence length="379" mass="40600">MTVSVRRTARPLTALALVAAAAAGCAGPGGDTTRAGASPAAPSSPAAPEEAGEGSGEEPEEKTSGKGDFSASPRSSVSRPEGDDRDASSSGRYATLPASISGRVPVFRHGPRAEAPRDARGEEKAEEDGENREKREKSENAEKTEKTEKAEKAEKAEKSGDKGDKVVALTFDAALSAEDRERAEEDGKRHDNPGLIAALRREKVPATVFMSGLWAQTYKHQARSIGRDDLFEVGNLSYSHRAFTRDCRDLPALAPGKQLADVRKGQKAIRAAGVKNLTPYFRFPGGCFDDRSRRAVAPARVTVVAGDVVAPDAEEKDPGKVAERVLKDIRPGSVVVLHCDREKAPATEKAVRRIVPELRERGYRIVHVSDMIASAMGRD</sequence>
<dbReference type="GO" id="GO:0016810">
    <property type="term" value="F:hydrolase activity, acting on carbon-nitrogen (but not peptide) bonds"/>
    <property type="evidence" value="ECO:0007669"/>
    <property type="project" value="InterPro"/>
</dbReference>
<feature type="region of interest" description="Disordered" evidence="1">
    <location>
        <begin position="24"/>
        <end position="163"/>
    </location>
</feature>
<evidence type="ECO:0000313" key="4">
    <source>
        <dbReference type="EMBL" id="SEQ45822.1"/>
    </source>
</evidence>
<dbReference type="PANTHER" id="PTHR10587">
    <property type="entry name" value="GLYCOSYL TRANSFERASE-RELATED"/>
    <property type="match status" value="1"/>
</dbReference>
<dbReference type="Proteomes" id="UP000199055">
    <property type="component" value="Unassembled WGS sequence"/>
</dbReference>
<dbReference type="EMBL" id="FOET01000008">
    <property type="protein sequence ID" value="SEQ45822.1"/>
    <property type="molecule type" value="Genomic_DNA"/>
</dbReference>
<dbReference type="PANTHER" id="PTHR10587:SF134">
    <property type="entry name" value="SECRETED PROTEIN"/>
    <property type="match status" value="1"/>
</dbReference>
<dbReference type="Pfam" id="PF01522">
    <property type="entry name" value="Polysacc_deac_1"/>
    <property type="match status" value="1"/>
</dbReference>
<gene>
    <name evidence="4" type="ORF">SAMN05216481_108125</name>
</gene>
<dbReference type="GO" id="GO:0005975">
    <property type="term" value="P:carbohydrate metabolic process"/>
    <property type="evidence" value="ECO:0007669"/>
    <property type="project" value="InterPro"/>
</dbReference>
<keyword evidence="5" id="KW-1185">Reference proteome</keyword>
<dbReference type="SUPFAM" id="SSF88713">
    <property type="entry name" value="Glycoside hydrolase/deacetylase"/>
    <property type="match status" value="1"/>
</dbReference>
<feature type="compositionally biased region" description="Basic and acidic residues" evidence="1">
    <location>
        <begin position="131"/>
        <end position="163"/>
    </location>
</feature>
<name>A0A1H9G6X2_9ACTN</name>
<proteinExistence type="predicted"/>
<evidence type="ECO:0000259" key="3">
    <source>
        <dbReference type="PROSITE" id="PS51677"/>
    </source>
</evidence>
<organism evidence="4 5">
    <name type="scientific">Streptomyces radiopugnans</name>
    <dbReference type="NCBI Taxonomy" id="403935"/>
    <lineage>
        <taxon>Bacteria</taxon>
        <taxon>Bacillati</taxon>
        <taxon>Actinomycetota</taxon>
        <taxon>Actinomycetes</taxon>
        <taxon>Kitasatosporales</taxon>
        <taxon>Streptomycetaceae</taxon>
        <taxon>Streptomyces</taxon>
    </lineage>
</organism>
<evidence type="ECO:0000256" key="2">
    <source>
        <dbReference type="SAM" id="SignalP"/>
    </source>
</evidence>
<reference evidence="4 5" key="1">
    <citation type="submission" date="2016-10" db="EMBL/GenBank/DDBJ databases">
        <authorList>
            <person name="de Groot N.N."/>
        </authorList>
    </citation>
    <scope>NUCLEOTIDE SEQUENCE [LARGE SCALE GENOMIC DNA]</scope>
    <source>
        <strain evidence="4 5">CGMCC 4.3519</strain>
    </source>
</reference>
<evidence type="ECO:0000256" key="1">
    <source>
        <dbReference type="SAM" id="MobiDB-lite"/>
    </source>
</evidence>
<dbReference type="PROSITE" id="PS51257">
    <property type="entry name" value="PROKAR_LIPOPROTEIN"/>
    <property type="match status" value="1"/>
</dbReference>